<comment type="caution">
    <text evidence="2">The sequence shown here is derived from an EMBL/GenBank/DDBJ whole genome shotgun (WGS) entry which is preliminary data.</text>
</comment>
<dbReference type="EMBL" id="BJXW01000019">
    <property type="protein sequence ID" value="GEN31545.1"/>
    <property type="molecule type" value="Genomic_DNA"/>
</dbReference>
<accession>A0A511UY41</accession>
<keyword evidence="3" id="KW-1185">Reference proteome</keyword>
<protein>
    <submittedName>
        <fullName evidence="2">Uncharacterized protein</fullName>
    </submittedName>
</protein>
<proteinExistence type="predicted"/>
<gene>
    <name evidence="2" type="ORF">CQU01_17830</name>
</gene>
<evidence type="ECO:0000256" key="1">
    <source>
        <dbReference type="SAM" id="Phobius"/>
    </source>
</evidence>
<keyword evidence="1" id="KW-0812">Transmembrane</keyword>
<evidence type="ECO:0000313" key="2">
    <source>
        <dbReference type="EMBL" id="GEN31545.1"/>
    </source>
</evidence>
<sequence length="290" mass="33430">MKKKWLSLASLGFLSALIIVFFVINKKDKITLTEVNMVSSTMGVLEKELTFSSLMEDANAVVVGKVVGTTLLNGEKPALSVKIQEHIYGETDDDTVLVYLDEELVEQDETYVFFLEPFDSPIYDDFFYLNHPEFIIKLEENNQLLRLKDAFEKTYEQPFVETKYNTLTGLKQYIHENIKPKPPYVPIPSEINDLQELMDESDIVAEITIDKIENEGSVSVVDYTVLETYKGKLHVEDLLLPSHKIKQNGQYIIFLKKDDGEWLLTTRHNSLISTNDENYYDYITFVQGQK</sequence>
<keyword evidence="1" id="KW-0472">Membrane</keyword>
<keyword evidence="1" id="KW-1133">Transmembrane helix</keyword>
<evidence type="ECO:0000313" key="3">
    <source>
        <dbReference type="Proteomes" id="UP000321491"/>
    </source>
</evidence>
<name>A0A511UY41_9BACI</name>
<reference evidence="2 3" key="1">
    <citation type="submission" date="2019-07" db="EMBL/GenBank/DDBJ databases">
        <title>Whole genome shotgun sequence of Cerasibacillus quisquiliarum NBRC 102429.</title>
        <authorList>
            <person name="Hosoyama A."/>
            <person name="Uohara A."/>
            <person name="Ohji S."/>
            <person name="Ichikawa N."/>
        </authorList>
    </citation>
    <scope>NUCLEOTIDE SEQUENCE [LARGE SCALE GENOMIC DNA]</scope>
    <source>
        <strain evidence="2 3">NBRC 102429</strain>
    </source>
</reference>
<dbReference type="Proteomes" id="UP000321491">
    <property type="component" value="Unassembled WGS sequence"/>
</dbReference>
<feature type="transmembrane region" description="Helical" evidence="1">
    <location>
        <begin position="6"/>
        <end position="24"/>
    </location>
</feature>
<organism evidence="2 3">
    <name type="scientific">Cerasibacillus quisquiliarum</name>
    <dbReference type="NCBI Taxonomy" id="227865"/>
    <lineage>
        <taxon>Bacteria</taxon>
        <taxon>Bacillati</taxon>
        <taxon>Bacillota</taxon>
        <taxon>Bacilli</taxon>
        <taxon>Bacillales</taxon>
        <taxon>Bacillaceae</taxon>
        <taxon>Cerasibacillus</taxon>
    </lineage>
</organism>
<dbReference type="RefSeq" id="WP_146937836.1">
    <property type="nucleotide sequence ID" value="NZ_BJXW01000019.1"/>
</dbReference>
<dbReference type="AlphaFoldDB" id="A0A511UY41"/>